<dbReference type="NCBIfam" id="TIGR00220">
    <property type="entry name" value="mscL"/>
    <property type="match status" value="1"/>
</dbReference>
<feature type="transmembrane region" description="Helical" evidence="9">
    <location>
        <begin position="65"/>
        <end position="86"/>
    </location>
</feature>
<evidence type="ECO:0000256" key="4">
    <source>
        <dbReference type="ARBA" id="ARBA00022692"/>
    </source>
</evidence>
<keyword evidence="8" id="KW-0407">Ion channel</keyword>
<name>A0A226F2E8_FOLCA</name>
<organism evidence="10 11">
    <name type="scientific">Folsomia candida</name>
    <name type="common">Springtail</name>
    <dbReference type="NCBI Taxonomy" id="158441"/>
    <lineage>
        <taxon>Eukaryota</taxon>
        <taxon>Metazoa</taxon>
        <taxon>Ecdysozoa</taxon>
        <taxon>Arthropoda</taxon>
        <taxon>Hexapoda</taxon>
        <taxon>Collembola</taxon>
        <taxon>Entomobryomorpha</taxon>
        <taxon>Isotomoidea</taxon>
        <taxon>Isotomidae</taxon>
        <taxon>Proisotominae</taxon>
        <taxon>Folsomia</taxon>
    </lineage>
</organism>
<comment type="subcellular location">
    <subcellularLocation>
        <location evidence="1">Membrane</location>
        <topology evidence="1">Multi-pass membrane protein</topology>
    </subcellularLocation>
</comment>
<dbReference type="Gene3D" id="1.10.1200.120">
    <property type="entry name" value="Large-conductance mechanosensitive channel, MscL, domain 1"/>
    <property type="match status" value="1"/>
</dbReference>
<dbReference type="Pfam" id="PF01741">
    <property type="entry name" value="MscL"/>
    <property type="match status" value="1"/>
</dbReference>
<reference evidence="10 11" key="1">
    <citation type="submission" date="2015-12" db="EMBL/GenBank/DDBJ databases">
        <title>The genome of Folsomia candida.</title>
        <authorList>
            <person name="Faddeeva A."/>
            <person name="Derks M.F."/>
            <person name="Anvar Y."/>
            <person name="Smit S."/>
            <person name="Van Straalen N."/>
            <person name="Roelofs D."/>
        </authorList>
    </citation>
    <scope>NUCLEOTIDE SEQUENCE [LARGE SCALE GENOMIC DNA]</scope>
    <source>
        <strain evidence="10 11">VU population</strain>
        <tissue evidence="10">Whole body</tissue>
    </source>
</reference>
<evidence type="ECO:0000313" key="10">
    <source>
        <dbReference type="EMBL" id="OXA63594.1"/>
    </source>
</evidence>
<dbReference type="EMBL" id="LNIX01000001">
    <property type="protein sequence ID" value="OXA63594.1"/>
    <property type="molecule type" value="Genomic_DNA"/>
</dbReference>
<keyword evidence="5 9" id="KW-1133">Transmembrane helix</keyword>
<protein>
    <submittedName>
        <fullName evidence="10">Large-conductance mechanosensitive channel</fullName>
    </submittedName>
</protein>
<dbReference type="PANTHER" id="PTHR30266:SF2">
    <property type="entry name" value="LARGE-CONDUCTANCE MECHANOSENSITIVE CHANNEL"/>
    <property type="match status" value="1"/>
</dbReference>
<gene>
    <name evidence="10" type="ORF">Fcan01_00641</name>
</gene>
<evidence type="ECO:0000256" key="2">
    <source>
        <dbReference type="ARBA" id="ARBA00022448"/>
    </source>
</evidence>
<dbReference type="InterPro" id="IPR036019">
    <property type="entry name" value="MscL_channel"/>
</dbReference>
<evidence type="ECO:0000256" key="7">
    <source>
        <dbReference type="ARBA" id="ARBA00023136"/>
    </source>
</evidence>
<evidence type="ECO:0000256" key="8">
    <source>
        <dbReference type="ARBA" id="ARBA00023303"/>
    </source>
</evidence>
<comment type="caution">
    <text evidence="10">The sequence shown here is derived from an EMBL/GenBank/DDBJ whole genome shotgun (WGS) entry which is preliminary data.</text>
</comment>
<keyword evidence="2" id="KW-0813">Transport</keyword>
<dbReference type="GO" id="GO:0016020">
    <property type="term" value="C:membrane"/>
    <property type="evidence" value="ECO:0007669"/>
    <property type="project" value="UniProtKB-SubCell"/>
</dbReference>
<sequence length="141" mass="15560">MGGFRDFLFRGNLIQLAVAVVIGTAFTNVITAITTGMVTPLLGIFGGQPNFNELYFSLNGSQFKYGSVIDSLITFFITAVVLYYVVVLPSDWVIKRLEENAADAQRECSECWSKIDKRATRCAFCTASVIPQVKWGTEVSL</sequence>
<dbReference type="STRING" id="158441.A0A226F2E8"/>
<keyword evidence="7 9" id="KW-0472">Membrane</keyword>
<evidence type="ECO:0000256" key="1">
    <source>
        <dbReference type="ARBA" id="ARBA00004141"/>
    </source>
</evidence>
<dbReference type="OrthoDB" id="10069343at2759"/>
<dbReference type="SUPFAM" id="SSF81330">
    <property type="entry name" value="Gated mechanosensitive channel"/>
    <property type="match status" value="1"/>
</dbReference>
<dbReference type="OMA" id="HCTSEVE"/>
<evidence type="ECO:0000256" key="9">
    <source>
        <dbReference type="SAM" id="Phobius"/>
    </source>
</evidence>
<dbReference type="PANTHER" id="PTHR30266">
    <property type="entry name" value="MECHANOSENSITIVE CHANNEL MSCL"/>
    <property type="match status" value="1"/>
</dbReference>
<keyword evidence="3" id="KW-1003">Cell membrane</keyword>
<evidence type="ECO:0000313" key="11">
    <source>
        <dbReference type="Proteomes" id="UP000198287"/>
    </source>
</evidence>
<proteinExistence type="predicted"/>
<accession>A0A226F2E8</accession>
<keyword evidence="4 9" id="KW-0812">Transmembrane</keyword>
<feature type="transmembrane region" description="Helical" evidence="9">
    <location>
        <begin position="12"/>
        <end position="45"/>
    </location>
</feature>
<evidence type="ECO:0000256" key="3">
    <source>
        <dbReference type="ARBA" id="ARBA00022475"/>
    </source>
</evidence>
<keyword evidence="11" id="KW-1185">Reference proteome</keyword>
<evidence type="ECO:0000256" key="6">
    <source>
        <dbReference type="ARBA" id="ARBA00023065"/>
    </source>
</evidence>
<dbReference type="InterPro" id="IPR001185">
    <property type="entry name" value="MS_channel"/>
</dbReference>
<evidence type="ECO:0000256" key="5">
    <source>
        <dbReference type="ARBA" id="ARBA00022989"/>
    </source>
</evidence>
<dbReference type="Proteomes" id="UP000198287">
    <property type="component" value="Unassembled WGS sequence"/>
</dbReference>
<dbReference type="GO" id="GO:0008381">
    <property type="term" value="F:mechanosensitive monoatomic ion channel activity"/>
    <property type="evidence" value="ECO:0007669"/>
    <property type="project" value="InterPro"/>
</dbReference>
<keyword evidence="6" id="KW-0406">Ion transport</keyword>
<dbReference type="AlphaFoldDB" id="A0A226F2E8"/>
<dbReference type="InterPro" id="IPR037673">
    <property type="entry name" value="MSC/AndL"/>
</dbReference>